<dbReference type="PANTHER" id="PTHR35864:SF1">
    <property type="entry name" value="ZINC METALLOPROTEASE YWHC-RELATED"/>
    <property type="match status" value="1"/>
</dbReference>
<feature type="transmembrane region" description="Helical" evidence="13">
    <location>
        <begin position="86"/>
        <end position="106"/>
    </location>
</feature>
<evidence type="ECO:0000259" key="14">
    <source>
        <dbReference type="Pfam" id="PF02163"/>
    </source>
</evidence>
<evidence type="ECO:0000256" key="7">
    <source>
        <dbReference type="ARBA" id="ARBA00022723"/>
    </source>
</evidence>
<comment type="cofactor">
    <cofactor evidence="1">
        <name>Zn(2+)</name>
        <dbReference type="ChEBI" id="CHEBI:29105"/>
    </cofactor>
</comment>
<comment type="subcellular location">
    <subcellularLocation>
        <location evidence="2">Cell membrane</location>
        <topology evidence="2">Multi-pass membrane protein</topology>
    </subcellularLocation>
</comment>
<protein>
    <recommendedName>
        <fullName evidence="14">Peptidase M50 domain-containing protein</fullName>
    </recommendedName>
</protein>
<evidence type="ECO:0000256" key="4">
    <source>
        <dbReference type="ARBA" id="ARBA00022475"/>
    </source>
</evidence>
<organism evidence="15 16">
    <name type="scientific">candidate division WOR-1 bacterium RIFCSPHIGHO2_01_FULL_53_15</name>
    <dbReference type="NCBI Taxonomy" id="1802564"/>
    <lineage>
        <taxon>Bacteria</taxon>
        <taxon>Bacillati</taxon>
        <taxon>Saganbacteria</taxon>
    </lineage>
</organism>
<feature type="transmembrane region" description="Helical" evidence="13">
    <location>
        <begin position="48"/>
        <end position="66"/>
    </location>
</feature>
<evidence type="ECO:0000313" key="16">
    <source>
        <dbReference type="Proteomes" id="UP000178724"/>
    </source>
</evidence>
<evidence type="ECO:0000256" key="6">
    <source>
        <dbReference type="ARBA" id="ARBA00022692"/>
    </source>
</evidence>
<dbReference type="GO" id="GO:0008237">
    <property type="term" value="F:metallopeptidase activity"/>
    <property type="evidence" value="ECO:0007669"/>
    <property type="project" value="UniProtKB-KW"/>
</dbReference>
<evidence type="ECO:0000256" key="12">
    <source>
        <dbReference type="ARBA" id="ARBA00023136"/>
    </source>
</evidence>
<gene>
    <name evidence="15" type="ORF">A2625_02120</name>
</gene>
<evidence type="ECO:0000256" key="9">
    <source>
        <dbReference type="ARBA" id="ARBA00022833"/>
    </source>
</evidence>
<sequence>MFDVSFLVISLPILLVVITVHEFSHALVADRLGDPTPRLAGRLTLNPIAHIDPIGLLMLILVRFGWAKPVPINPYNFRNPRQGSLLVSLAGPVSNFILAWIIAVFYRTLPLDYSGLLAQAMSYAIWISLALGVFNLIPIPPLDGSHILEYFLPAHQLEGFYRLQQYGFLILIAIIMFGSPVLMAVIEFLYRLLV</sequence>
<name>A0A1F4PYF4_UNCSA</name>
<evidence type="ECO:0000256" key="8">
    <source>
        <dbReference type="ARBA" id="ARBA00022801"/>
    </source>
</evidence>
<dbReference type="EMBL" id="METM01000033">
    <property type="protein sequence ID" value="OGB88823.1"/>
    <property type="molecule type" value="Genomic_DNA"/>
</dbReference>
<keyword evidence="10 13" id="KW-1133">Transmembrane helix</keyword>
<keyword evidence="5" id="KW-0645">Protease</keyword>
<evidence type="ECO:0000256" key="11">
    <source>
        <dbReference type="ARBA" id="ARBA00023049"/>
    </source>
</evidence>
<feature type="domain" description="Peptidase M50" evidence="14">
    <location>
        <begin position="118"/>
        <end position="176"/>
    </location>
</feature>
<dbReference type="GO" id="GO:0006508">
    <property type="term" value="P:proteolysis"/>
    <property type="evidence" value="ECO:0007669"/>
    <property type="project" value="UniProtKB-KW"/>
</dbReference>
<evidence type="ECO:0000256" key="13">
    <source>
        <dbReference type="SAM" id="Phobius"/>
    </source>
</evidence>
<dbReference type="InterPro" id="IPR008915">
    <property type="entry name" value="Peptidase_M50"/>
</dbReference>
<evidence type="ECO:0000256" key="2">
    <source>
        <dbReference type="ARBA" id="ARBA00004651"/>
    </source>
</evidence>
<keyword evidence="7" id="KW-0479">Metal-binding</keyword>
<keyword evidence="4" id="KW-1003">Cell membrane</keyword>
<evidence type="ECO:0000256" key="10">
    <source>
        <dbReference type="ARBA" id="ARBA00022989"/>
    </source>
</evidence>
<reference evidence="15 16" key="1">
    <citation type="journal article" date="2016" name="Nat. Commun.">
        <title>Thousands of microbial genomes shed light on interconnected biogeochemical processes in an aquifer system.</title>
        <authorList>
            <person name="Anantharaman K."/>
            <person name="Brown C.T."/>
            <person name="Hug L.A."/>
            <person name="Sharon I."/>
            <person name="Castelle C.J."/>
            <person name="Probst A.J."/>
            <person name="Thomas B.C."/>
            <person name="Singh A."/>
            <person name="Wilkins M.J."/>
            <person name="Karaoz U."/>
            <person name="Brodie E.L."/>
            <person name="Williams K.H."/>
            <person name="Hubbard S.S."/>
            <person name="Banfield J.F."/>
        </authorList>
    </citation>
    <scope>NUCLEOTIDE SEQUENCE [LARGE SCALE GENOMIC DNA]</scope>
</reference>
<keyword evidence="11" id="KW-0482">Metalloprotease</keyword>
<comment type="similarity">
    <text evidence="3">Belongs to the peptidase M50B family.</text>
</comment>
<dbReference type="PANTHER" id="PTHR35864">
    <property type="entry name" value="ZINC METALLOPROTEASE MJ0611-RELATED"/>
    <property type="match status" value="1"/>
</dbReference>
<proteinExistence type="inferred from homology"/>
<evidence type="ECO:0000256" key="1">
    <source>
        <dbReference type="ARBA" id="ARBA00001947"/>
    </source>
</evidence>
<feature type="transmembrane region" description="Helical" evidence="13">
    <location>
        <begin position="166"/>
        <end position="190"/>
    </location>
</feature>
<dbReference type="AlphaFoldDB" id="A0A1F4PYF4"/>
<dbReference type="GO" id="GO:0046872">
    <property type="term" value="F:metal ion binding"/>
    <property type="evidence" value="ECO:0007669"/>
    <property type="project" value="UniProtKB-KW"/>
</dbReference>
<keyword evidence="8" id="KW-0378">Hydrolase</keyword>
<comment type="caution">
    <text evidence="15">The sequence shown here is derived from an EMBL/GenBank/DDBJ whole genome shotgun (WGS) entry which is preliminary data.</text>
</comment>
<evidence type="ECO:0000256" key="5">
    <source>
        <dbReference type="ARBA" id="ARBA00022670"/>
    </source>
</evidence>
<accession>A0A1F4PYF4</accession>
<dbReference type="Pfam" id="PF02163">
    <property type="entry name" value="Peptidase_M50"/>
    <property type="match status" value="1"/>
</dbReference>
<dbReference type="Proteomes" id="UP000178724">
    <property type="component" value="Unassembled WGS sequence"/>
</dbReference>
<keyword evidence="6 13" id="KW-0812">Transmembrane</keyword>
<dbReference type="InterPro" id="IPR044537">
    <property type="entry name" value="Rip2-like"/>
</dbReference>
<feature type="transmembrane region" description="Helical" evidence="13">
    <location>
        <begin position="6"/>
        <end position="28"/>
    </location>
</feature>
<dbReference type="CDD" id="cd06158">
    <property type="entry name" value="S2P-M50_like_1"/>
    <property type="match status" value="1"/>
</dbReference>
<dbReference type="InterPro" id="IPR052348">
    <property type="entry name" value="Metallopeptidase_M50B"/>
</dbReference>
<evidence type="ECO:0000256" key="3">
    <source>
        <dbReference type="ARBA" id="ARBA00007931"/>
    </source>
</evidence>
<dbReference type="GO" id="GO:0005886">
    <property type="term" value="C:plasma membrane"/>
    <property type="evidence" value="ECO:0007669"/>
    <property type="project" value="UniProtKB-SubCell"/>
</dbReference>
<keyword evidence="12 13" id="KW-0472">Membrane</keyword>
<evidence type="ECO:0000313" key="15">
    <source>
        <dbReference type="EMBL" id="OGB88823.1"/>
    </source>
</evidence>
<keyword evidence="9" id="KW-0862">Zinc</keyword>
<feature type="transmembrane region" description="Helical" evidence="13">
    <location>
        <begin position="113"/>
        <end position="137"/>
    </location>
</feature>